<dbReference type="PROSITE" id="PS50234">
    <property type="entry name" value="VWFA"/>
    <property type="match status" value="1"/>
</dbReference>
<dbReference type="Gene3D" id="3.40.50.410">
    <property type="entry name" value="von Willebrand factor, type A domain"/>
    <property type="match status" value="1"/>
</dbReference>
<proteinExistence type="predicted"/>
<gene>
    <name evidence="3" type="ORF">LCR_05295</name>
</gene>
<keyword evidence="1" id="KW-0812">Transmembrane</keyword>
<dbReference type="SUPFAM" id="SSF53300">
    <property type="entry name" value="vWA-like"/>
    <property type="match status" value="1"/>
</dbReference>
<keyword evidence="1" id="KW-0472">Membrane</keyword>
<dbReference type="Proteomes" id="UP000078435">
    <property type="component" value="Unassembled WGS sequence"/>
</dbReference>
<evidence type="ECO:0000259" key="2">
    <source>
        <dbReference type="PROSITE" id="PS50234"/>
    </source>
</evidence>
<dbReference type="EMBL" id="JMGO02000018">
    <property type="protein sequence ID" value="KXU78554.1"/>
    <property type="molecule type" value="Genomic_DNA"/>
</dbReference>
<dbReference type="AlphaFoldDB" id="A0A175VCZ6"/>
<feature type="domain" description="VWFA" evidence="2">
    <location>
        <begin position="78"/>
        <end position="276"/>
    </location>
</feature>
<dbReference type="InterPro" id="IPR036465">
    <property type="entry name" value="vWFA_dom_sf"/>
</dbReference>
<evidence type="ECO:0000313" key="3">
    <source>
        <dbReference type="EMBL" id="KXU78554.1"/>
    </source>
</evidence>
<feature type="transmembrane region" description="Helical" evidence="1">
    <location>
        <begin position="43"/>
        <end position="61"/>
    </location>
</feature>
<keyword evidence="1" id="KW-1133">Transmembrane helix</keyword>
<dbReference type="PANTHER" id="PTHR22550">
    <property type="entry name" value="SPORE GERMINATION PROTEIN"/>
    <property type="match status" value="1"/>
</dbReference>
<dbReference type="SMART" id="SM00327">
    <property type="entry name" value="VWA"/>
    <property type="match status" value="1"/>
</dbReference>
<dbReference type="Pfam" id="PF13519">
    <property type="entry name" value="VWA_2"/>
    <property type="match status" value="1"/>
</dbReference>
<evidence type="ECO:0000256" key="1">
    <source>
        <dbReference type="SAM" id="Phobius"/>
    </source>
</evidence>
<sequence>MILAWPWFALALVLPLLVRFGLPSLKRGHLHHPGFPLLRPHGGLPLWRALLIWCALILALCRPQWWGEPIVRYQESRDLLLAVDLSDSMRTPDMLDRGEQLARLTAVRQQIKQLIAARAGDRLGLIVFADHAYLLSPLTREIPALLTLSDELDFDLVGRTTALGEAILLARQHADPAHPGALLLVTDGRNTAGSADPLQEARLAAASGMRIYTLGVGADPDTFVLPYDQLGTGQADPSSELDEPLLKALAEVGHGRYFRARTQADLEAINDALNQLEPTARPIAHHQPITELYPWPLALVCALLLLPTNGKGALPGGWRALLARRVRRWS</sequence>
<dbReference type="InterPro" id="IPR002035">
    <property type="entry name" value="VWF_A"/>
</dbReference>
<name>A0A175VCZ6_AEREN</name>
<evidence type="ECO:0000313" key="4">
    <source>
        <dbReference type="Proteomes" id="UP000078435"/>
    </source>
</evidence>
<protein>
    <recommendedName>
        <fullName evidence="2">VWFA domain-containing protein</fullName>
    </recommendedName>
</protein>
<comment type="caution">
    <text evidence="3">The sequence shown here is derived from an EMBL/GenBank/DDBJ whole genome shotgun (WGS) entry which is preliminary data.</text>
</comment>
<dbReference type="OrthoDB" id="6206554at2"/>
<dbReference type="RefSeq" id="WP_026458159.1">
    <property type="nucleotide sequence ID" value="NZ_JAAKSE010000001.1"/>
</dbReference>
<accession>A0A175VCZ6</accession>
<dbReference type="PANTHER" id="PTHR22550:SF18">
    <property type="entry name" value="VWFA DOMAIN-CONTAINING PROTEIN"/>
    <property type="match status" value="1"/>
</dbReference>
<reference evidence="3 4" key="1">
    <citation type="submission" date="2016-02" db="EMBL/GenBank/DDBJ databases">
        <title>Draft genome sequence of Aeromonas trota strain 1999lcr isolated from cerebrospinal fluid (CSF).</title>
        <authorList>
            <person name="Dallagassa C.B."/>
            <person name="Prediger K.C."/>
            <person name="Weiss V.A."/>
            <person name="Assis F.E."/>
            <person name="Baura V."/>
            <person name="Cruz L.M."/>
            <person name="Souza E.M."/>
            <person name="Pedrosa F.O."/>
            <person name="Fadel-Picheth C.M."/>
        </authorList>
    </citation>
    <scope>NUCLEOTIDE SEQUENCE [LARGE SCALE GENOMIC DNA]</scope>
    <source>
        <strain evidence="3 4">1999lcr</strain>
    </source>
</reference>
<dbReference type="InterPro" id="IPR050768">
    <property type="entry name" value="UPF0353/GerABKA_families"/>
</dbReference>
<organism evidence="3 4">
    <name type="scientific">Aeromonas enteropelogenes</name>
    <name type="common">Aeromonas trota</name>
    <dbReference type="NCBI Taxonomy" id="29489"/>
    <lineage>
        <taxon>Bacteria</taxon>
        <taxon>Pseudomonadati</taxon>
        <taxon>Pseudomonadota</taxon>
        <taxon>Gammaproteobacteria</taxon>
        <taxon>Aeromonadales</taxon>
        <taxon>Aeromonadaceae</taxon>
        <taxon>Aeromonas</taxon>
    </lineage>
</organism>